<evidence type="ECO:0000313" key="2">
    <source>
        <dbReference type="Proteomes" id="UP000887013"/>
    </source>
</evidence>
<protein>
    <submittedName>
        <fullName evidence="1">Uncharacterized protein</fullName>
    </submittedName>
</protein>
<sequence length="582" mass="68737">MSEFESFLETLNRLQYPRVNKCKSSDFDAVFSNSILKTIVESVCCLNEENVLSTEELNEYAEIPPEELEHLENLLEREDSYQEDALEEKEKVEEQFLQEHLSIINEHNEALVKQKEILKFHYNDLLKEKEHYRKVLTDAKKMYDTFDMQKVPQSESELVSALLSTSSIINEFKTLITDSDDDSQIISPASLKELELYFEEERLLLNLVQDFLHKNLQVTDNPKHFTVKVPGSSEFKMQREVCFLRKVLKQSRIAEIEACSTRKKMNKIVKFYRKFDEKNFPQIFQISSSQLRGKIAIENIQNEKLVEKEEMLKICLSNAIGELVDALCCKIGVACSKEVIQAYNDSFKKIQIPLEYLISQRSRLEVFIFYLHSYQKKLENIKQIIENTSSFVEREKETFHIRRHQYEEELLKPVLQKSEYLSNNSLFLPAYEIVCDAEHRDLTLITMSDLLKKVEKLHELKKYLEKEQDEKLNILTVLEEHRSIIEKLIFKGKKFSDLLKMDSNFNVYFNKLDLKFFSLLIAHSKAKEFKREKYMLLAKRSHQELARSLFIFAMANEETFKKWIEEIKRNCNILTDNDTSLC</sequence>
<organism evidence="1 2">
    <name type="scientific">Nephila pilipes</name>
    <name type="common">Giant wood spider</name>
    <name type="synonym">Nephila maculata</name>
    <dbReference type="NCBI Taxonomy" id="299642"/>
    <lineage>
        <taxon>Eukaryota</taxon>
        <taxon>Metazoa</taxon>
        <taxon>Ecdysozoa</taxon>
        <taxon>Arthropoda</taxon>
        <taxon>Chelicerata</taxon>
        <taxon>Arachnida</taxon>
        <taxon>Araneae</taxon>
        <taxon>Araneomorphae</taxon>
        <taxon>Entelegynae</taxon>
        <taxon>Araneoidea</taxon>
        <taxon>Nephilidae</taxon>
        <taxon>Nephila</taxon>
    </lineage>
</organism>
<accession>A0A8X6NWS4</accession>
<dbReference type="OrthoDB" id="2159690at2759"/>
<gene>
    <name evidence="1" type="primary">AVEN_66396_1</name>
    <name evidence="1" type="ORF">NPIL_284981</name>
</gene>
<proteinExistence type="predicted"/>
<dbReference type="EMBL" id="BMAW01013696">
    <property type="protein sequence ID" value="GFT35386.1"/>
    <property type="molecule type" value="Genomic_DNA"/>
</dbReference>
<evidence type="ECO:0000313" key="1">
    <source>
        <dbReference type="EMBL" id="GFT35386.1"/>
    </source>
</evidence>
<dbReference type="Proteomes" id="UP000887013">
    <property type="component" value="Unassembled WGS sequence"/>
</dbReference>
<dbReference type="AlphaFoldDB" id="A0A8X6NWS4"/>
<keyword evidence="2" id="KW-1185">Reference proteome</keyword>
<reference evidence="1" key="1">
    <citation type="submission" date="2020-08" db="EMBL/GenBank/DDBJ databases">
        <title>Multicomponent nature underlies the extraordinary mechanical properties of spider dragline silk.</title>
        <authorList>
            <person name="Kono N."/>
            <person name="Nakamura H."/>
            <person name="Mori M."/>
            <person name="Yoshida Y."/>
            <person name="Ohtoshi R."/>
            <person name="Malay A.D."/>
            <person name="Moran D.A.P."/>
            <person name="Tomita M."/>
            <person name="Numata K."/>
            <person name="Arakawa K."/>
        </authorList>
    </citation>
    <scope>NUCLEOTIDE SEQUENCE</scope>
</reference>
<comment type="caution">
    <text evidence="1">The sequence shown here is derived from an EMBL/GenBank/DDBJ whole genome shotgun (WGS) entry which is preliminary data.</text>
</comment>
<name>A0A8X6NWS4_NEPPI</name>